<organism evidence="1 2">
    <name type="scientific">Pistacia atlantica</name>
    <dbReference type="NCBI Taxonomy" id="434234"/>
    <lineage>
        <taxon>Eukaryota</taxon>
        <taxon>Viridiplantae</taxon>
        <taxon>Streptophyta</taxon>
        <taxon>Embryophyta</taxon>
        <taxon>Tracheophyta</taxon>
        <taxon>Spermatophyta</taxon>
        <taxon>Magnoliopsida</taxon>
        <taxon>eudicotyledons</taxon>
        <taxon>Gunneridae</taxon>
        <taxon>Pentapetalae</taxon>
        <taxon>rosids</taxon>
        <taxon>malvids</taxon>
        <taxon>Sapindales</taxon>
        <taxon>Anacardiaceae</taxon>
        <taxon>Pistacia</taxon>
    </lineage>
</organism>
<gene>
    <name evidence="1" type="ORF">Patl1_04014</name>
</gene>
<comment type="caution">
    <text evidence="1">The sequence shown here is derived from an EMBL/GenBank/DDBJ whole genome shotgun (WGS) entry which is preliminary data.</text>
</comment>
<evidence type="ECO:0000313" key="1">
    <source>
        <dbReference type="EMBL" id="KAJ0103538.1"/>
    </source>
</evidence>
<name>A0ACC1BWC8_9ROSI</name>
<protein>
    <submittedName>
        <fullName evidence="1">Uncharacterized protein</fullName>
    </submittedName>
</protein>
<dbReference type="Proteomes" id="UP001164250">
    <property type="component" value="Chromosome 3"/>
</dbReference>
<keyword evidence="2" id="KW-1185">Reference proteome</keyword>
<reference evidence="2" key="1">
    <citation type="journal article" date="2023" name="G3 (Bethesda)">
        <title>Genome assembly and association tests identify interacting loci associated with vigor, precocity, and sex in interspecific pistachio rootstocks.</title>
        <authorList>
            <person name="Palmer W."/>
            <person name="Jacygrad E."/>
            <person name="Sagayaradj S."/>
            <person name="Cavanaugh K."/>
            <person name="Han R."/>
            <person name="Bertier L."/>
            <person name="Beede B."/>
            <person name="Kafkas S."/>
            <person name="Golino D."/>
            <person name="Preece J."/>
            <person name="Michelmore R."/>
        </authorList>
    </citation>
    <scope>NUCLEOTIDE SEQUENCE [LARGE SCALE GENOMIC DNA]</scope>
</reference>
<sequence length="328" mass="38160">MKSFKISWADLTPDGIFSISEFIDTHSDRLRFRAVCNSWRTTIPSPQEQVLLPKKMYFPSNNAKDQLNLGYVLFQSTVYRIEDPEGSPNDGWLIMVSEPNEQGKFCLLNPFTMQKDRRNEAANPAQPLNNLTIGEDYWSLVNREIEYRDIAGHNGYVYVVDRFGIVVAVQESSYNCITIPVPYPFLGDWFLVKSGGDLLLVGRDYALCDDQVYYHNPTDSFIRRPAASGHSPLMLPDFDEIEGNHIIFVDEVKYPIDSDDEEDFDDEQEEPVDEFWGLLLEDIKVRVYDVEETFDIPLEYQPEYHKIFWPPPEWLRQYRSPSSHQTDQ</sequence>
<accession>A0ACC1BWC8</accession>
<proteinExistence type="predicted"/>
<dbReference type="EMBL" id="CM047899">
    <property type="protein sequence ID" value="KAJ0103538.1"/>
    <property type="molecule type" value="Genomic_DNA"/>
</dbReference>
<evidence type="ECO:0000313" key="2">
    <source>
        <dbReference type="Proteomes" id="UP001164250"/>
    </source>
</evidence>